<feature type="region of interest" description="Disordered" evidence="1">
    <location>
        <begin position="351"/>
        <end position="371"/>
    </location>
</feature>
<proteinExistence type="predicted"/>
<keyword evidence="3" id="KW-1185">Reference proteome</keyword>
<feature type="compositionally biased region" description="Basic residues" evidence="1">
    <location>
        <begin position="351"/>
        <end position="362"/>
    </location>
</feature>
<feature type="compositionally biased region" description="Low complexity" evidence="1">
    <location>
        <begin position="188"/>
        <end position="197"/>
    </location>
</feature>
<name>A0A8X8Y3E0_SALSN</name>
<feature type="compositionally biased region" description="Low complexity" evidence="1">
    <location>
        <begin position="40"/>
        <end position="52"/>
    </location>
</feature>
<dbReference type="PANTHER" id="PTHR31365:SF15">
    <property type="entry name" value="EXPRESSED PROTEIN"/>
    <property type="match status" value="1"/>
</dbReference>
<organism evidence="2">
    <name type="scientific">Salvia splendens</name>
    <name type="common">Scarlet sage</name>
    <dbReference type="NCBI Taxonomy" id="180675"/>
    <lineage>
        <taxon>Eukaryota</taxon>
        <taxon>Viridiplantae</taxon>
        <taxon>Streptophyta</taxon>
        <taxon>Embryophyta</taxon>
        <taxon>Tracheophyta</taxon>
        <taxon>Spermatophyta</taxon>
        <taxon>Magnoliopsida</taxon>
        <taxon>eudicotyledons</taxon>
        <taxon>Gunneridae</taxon>
        <taxon>Pentapetalae</taxon>
        <taxon>asterids</taxon>
        <taxon>lamiids</taxon>
        <taxon>Lamiales</taxon>
        <taxon>Lamiaceae</taxon>
        <taxon>Nepetoideae</taxon>
        <taxon>Mentheae</taxon>
        <taxon>Salviinae</taxon>
        <taxon>Salvia</taxon>
        <taxon>Salvia subgen. Calosphace</taxon>
        <taxon>core Calosphace</taxon>
    </lineage>
</organism>
<evidence type="ECO:0000313" key="2">
    <source>
        <dbReference type="EMBL" id="KAG6423367.1"/>
    </source>
</evidence>
<gene>
    <name evidence="2" type="ORF">SASPL_113761</name>
</gene>
<feature type="region of interest" description="Disordered" evidence="1">
    <location>
        <begin position="26"/>
        <end position="60"/>
    </location>
</feature>
<feature type="region of interest" description="Disordered" evidence="1">
    <location>
        <begin position="158"/>
        <end position="318"/>
    </location>
</feature>
<protein>
    <submittedName>
        <fullName evidence="2">Uncharacterized protein</fullName>
    </submittedName>
</protein>
<dbReference type="PANTHER" id="PTHR31365">
    <property type="entry name" value="EXPRESSED PROTEIN"/>
    <property type="match status" value="1"/>
</dbReference>
<evidence type="ECO:0000256" key="1">
    <source>
        <dbReference type="SAM" id="MobiDB-lite"/>
    </source>
</evidence>
<dbReference type="EMBL" id="PNBA02000005">
    <property type="protein sequence ID" value="KAG6423367.1"/>
    <property type="molecule type" value="Genomic_DNA"/>
</dbReference>
<feature type="compositionally biased region" description="Basic and acidic residues" evidence="1">
    <location>
        <begin position="202"/>
        <end position="219"/>
    </location>
</feature>
<reference evidence="2" key="1">
    <citation type="submission" date="2018-01" db="EMBL/GenBank/DDBJ databases">
        <authorList>
            <person name="Mao J.F."/>
        </authorList>
    </citation>
    <scope>NUCLEOTIDE SEQUENCE</scope>
    <source>
        <strain evidence="2">Huo1</strain>
        <tissue evidence="2">Leaf</tissue>
    </source>
</reference>
<evidence type="ECO:0000313" key="3">
    <source>
        <dbReference type="Proteomes" id="UP000298416"/>
    </source>
</evidence>
<feature type="compositionally biased region" description="Basic and acidic residues" evidence="1">
    <location>
        <begin position="234"/>
        <end position="250"/>
    </location>
</feature>
<reference evidence="2" key="2">
    <citation type="submission" date="2020-08" db="EMBL/GenBank/DDBJ databases">
        <title>Plant Genome Project.</title>
        <authorList>
            <person name="Zhang R.-G."/>
        </authorList>
    </citation>
    <scope>NUCLEOTIDE SEQUENCE</scope>
    <source>
        <strain evidence="2">Huo1</strain>
        <tissue evidence="2">Leaf</tissue>
    </source>
</reference>
<sequence>MVGGGNRRDESSFTVSNTNVFAALDTLRKKKKSDKEKGSSKGSRGTSKSAGGKNAGAEKQVFWAPAPLTVKSWADVDDEDDDDYYATTAPPQAMWGGSALNAREETHKPDVVELEIFVLTDLPHDGFTAKRITWGLYGKCYMFKCTSENANMGRFFAESESEDELLDEGDDDMEDGHDQEPEVEEQPEPVAVLPAEASSAPKETERQLSKKERKKKELAELEAILADFGVNPTEKAKDEASSDIAKEQKDGQSNGTADKKDNPPAESKSAKKKKKKEKASKEVKDPQDQSNSSDVPNGQEETAGTEQVEEDASAVDVKEKLKRLASSKKKKSNKEVDTAARAAAVEAAARSKRLAAAKKKEKNHYNQQPIR</sequence>
<dbReference type="AlphaFoldDB" id="A0A8X8Y3E0"/>
<dbReference type="Proteomes" id="UP000298416">
    <property type="component" value="Unassembled WGS sequence"/>
</dbReference>
<feature type="compositionally biased region" description="Polar residues" evidence="1">
    <location>
        <begin position="288"/>
        <end position="305"/>
    </location>
</feature>
<comment type="caution">
    <text evidence="2">The sequence shown here is derived from an EMBL/GenBank/DDBJ whole genome shotgun (WGS) entry which is preliminary data.</text>
</comment>
<accession>A0A8X8Y3E0</accession>
<feature type="compositionally biased region" description="Acidic residues" evidence="1">
    <location>
        <begin position="159"/>
        <end position="187"/>
    </location>
</feature>